<gene>
    <name evidence="11" type="ORF">ACFO5S_10860</name>
</gene>
<evidence type="ECO:0000256" key="6">
    <source>
        <dbReference type="ARBA" id="ARBA00023118"/>
    </source>
</evidence>
<evidence type="ECO:0000259" key="10">
    <source>
        <dbReference type="SMART" id="SM00471"/>
    </source>
</evidence>
<dbReference type="EMBL" id="JBHSGV010000004">
    <property type="protein sequence ID" value="MFC4747949.1"/>
    <property type="molecule type" value="Genomic_DNA"/>
</dbReference>
<dbReference type="SUPFAM" id="SSF109604">
    <property type="entry name" value="HD-domain/PDEase-like"/>
    <property type="match status" value="1"/>
</dbReference>
<dbReference type="InterPro" id="IPR006674">
    <property type="entry name" value="HD_domain"/>
</dbReference>
<feature type="transmembrane region" description="Helical" evidence="9">
    <location>
        <begin position="247"/>
        <end position="266"/>
    </location>
</feature>
<dbReference type="SMART" id="SM00471">
    <property type="entry name" value="HDc"/>
    <property type="match status" value="1"/>
</dbReference>
<keyword evidence="8" id="KW-0175">Coiled coil</keyword>
<keyword evidence="7 9" id="KW-0472">Membrane</keyword>
<evidence type="ECO:0000313" key="12">
    <source>
        <dbReference type="Proteomes" id="UP001595935"/>
    </source>
</evidence>
<dbReference type="Proteomes" id="UP001595935">
    <property type="component" value="Unassembled WGS sequence"/>
</dbReference>
<keyword evidence="6" id="KW-0051">Antiviral defense</keyword>
<reference evidence="12" key="1">
    <citation type="journal article" date="2019" name="Int. J. Syst. Evol. Microbiol.">
        <title>The Global Catalogue of Microorganisms (GCM) 10K type strain sequencing project: providing services to taxonomists for standard genome sequencing and annotation.</title>
        <authorList>
            <consortium name="The Broad Institute Genomics Platform"/>
            <consortium name="The Broad Institute Genome Sequencing Center for Infectious Disease"/>
            <person name="Wu L."/>
            <person name="Ma J."/>
        </authorList>
    </citation>
    <scope>NUCLEOTIDE SEQUENCE [LARGE SCALE GENOMIC DNA]</scope>
    <source>
        <strain evidence="12">WYCCWR 13023</strain>
    </source>
</reference>
<evidence type="ECO:0000313" key="11">
    <source>
        <dbReference type="EMBL" id="MFC4747949.1"/>
    </source>
</evidence>
<evidence type="ECO:0000256" key="2">
    <source>
        <dbReference type="ARBA" id="ARBA00022475"/>
    </source>
</evidence>
<evidence type="ECO:0000256" key="7">
    <source>
        <dbReference type="ARBA" id="ARBA00023136"/>
    </source>
</evidence>
<proteinExistence type="predicted"/>
<feature type="coiled-coil region" evidence="8">
    <location>
        <begin position="187"/>
        <end position="218"/>
    </location>
</feature>
<accession>A0ABV9PCJ9</accession>
<keyword evidence="2" id="KW-1003">Cell membrane</keyword>
<evidence type="ECO:0000256" key="1">
    <source>
        <dbReference type="ARBA" id="ARBA00004236"/>
    </source>
</evidence>
<evidence type="ECO:0000256" key="3">
    <source>
        <dbReference type="ARBA" id="ARBA00022692"/>
    </source>
</evidence>
<organism evidence="11 12">
    <name type="scientific">Flavobacterium branchiicola</name>
    <dbReference type="NCBI Taxonomy" id="1114875"/>
    <lineage>
        <taxon>Bacteria</taxon>
        <taxon>Pseudomonadati</taxon>
        <taxon>Bacteroidota</taxon>
        <taxon>Flavobacteriia</taxon>
        <taxon>Flavobacteriales</taxon>
        <taxon>Flavobacteriaceae</taxon>
        <taxon>Flavobacterium</taxon>
    </lineage>
</organism>
<dbReference type="CDD" id="cd00077">
    <property type="entry name" value="HDc"/>
    <property type="match status" value="1"/>
</dbReference>
<name>A0ABV9PCJ9_9FLAO</name>
<evidence type="ECO:0000256" key="9">
    <source>
        <dbReference type="SAM" id="Phobius"/>
    </source>
</evidence>
<dbReference type="InterPro" id="IPR043760">
    <property type="entry name" value="PycTM_dom"/>
</dbReference>
<feature type="transmembrane region" description="Helical" evidence="9">
    <location>
        <begin position="372"/>
        <end position="392"/>
    </location>
</feature>
<feature type="transmembrane region" description="Helical" evidence="9">
    <location>
        <begin position="278"/>
        <end position="297"/>
    </location>
</feature>
<dbReference type="Gene3D" id="1.10.3210.10">
    <property type="entry name" value="Hypothetical protein af1432"/>
    <property type="match status" value="1"/>
</dbReference>
<dbReference type="Pfam" id="PF01966">
    <property type="entry name" value="HD"/>
    <property type="match status" value="1"/>
</dbReference>
<evidence type="ECO:0000256" key="4">
    <source>
        <dbReference type="ARBA" id="ARBA00022741"/>
    </source>
</evidence>
<sequence>MNLIEQSEDFVSNLLKDKLSNLYSYHNFNHTLTVVTAVKELCKKEDVDDDDKEVLLIAAWFHDTGYINGYENHEERSAKIAADFLKEKGKSEEFIAKVSSLILATIKEYTPKNHLEKIIKDADYAHIMGAEYVTTCELLRMELKNTGIISFSNEEWAKENMNFLMNKHRFYTDYALRKWQPLKEKNLLLIQKKIEKQEKKAAEALEDELKKKEKLEKVEKPDRGIDTLFRVTLGNHTRLSGIADSKANILLSVNAIIISIALSSIIPKLDSPKNAHLVIPTFIMLISSVITIIFAILSTRPKVTSGFFTRDDVEAKRVNLMFFGNFYKMPLEEYDWAMNEMMKDRDYLYSTMIKDLYYLGLVLQRKYNLLRIAYNLFMIGIIITVIAFVIAFREVTI</sequence>
<feature type="domain" description="HD/PDEase" evidence="10">
    <location>
        <begin position="23"/>
        <end position="137"/>
    </location>
</feature>
<protein>
    <submittedName>
        <fullName evidence="11">Pycsar system effector family protein</fullName>
    </submittedName>
</protein>
<keyword evidence="5 9" id="KW-1133">Transmembrane helix</keyword>
<evidence type="ECO:0000256" key="5">
    <source>
        <dbReference type="ARBA" id="ARBA00022989"/>
    </source>
</evidence>
<dbReference type="RefSeq" id="WP_213257945.1">
    <property type="nucleotide sequence ID" value="NZ_JAGYWA010000004.1"/>
</dbReference>
<dbReference type="InterPro" id="IPR003607">
    <property type="entry name" value="HD/PDEase_dom"/>
</dbReference>
<evidence type="ECO:0000256" key="8">
    <source>
        <dbReference type="SAM" id="Coils"/>
    </source>
</evidence>
<dbReference type="Pfam" id="PF18967">
    <property type="entry name" value="PycTM"/>
    <property type="match status" value="1"/>
</dbReference>
<keyword evidence="12" id="KW-1185">Reference proteome</keyword>
<keyword evidence="4" id="KW-0547">Nucleotide-binding</keyword>
<comment type="subcellular location">
    <subcellularLocation>
        <location evidence="1">Cell membrane</location>
    </subcellularLocation>
</comment>
<comment type="caution">
    <text evidence="11">The sequence shown here is derived from an EMBL/GenBank/DDBJ whole genome shotgun (WGS) entry which is preliminary data.</text>
</comment>
<keyword evidence="3 9" id="KW-0812">Transmembrane</keyword>